<dbReference type="SMART" id="SM01043">
    <property type="entry name" value="BTAD"/>
    <property type="match status" value="1"/>
</dbReference>
<keyword evidence="3 5" id="KW-0238">DNA-binding</keyword>
<dbReference type="Pfam" id="PF03704">
    <property type="entry name" value="BTAD"/>
    <property type="match status" value="1"/>
</dbReference>
<evidence type="ECO:0000313" key="9">
    <source>
        <dbReference type="Proteomes" id="UP000294901"/>
    </source>
</evidence>
<name>A0A4R6JLJ8_9ACTN</name>
<dbReference type="Pfam" id="PF13424">
    <property type="entry name" value="TPR_12"/>
    <property type="match status" value="1"/>
</dbReference>
<dbReference type="Gene3D" id="3.40.50.300">
    <property type="entry name" value="P-loop containing nucleotide triphosphate hydrolases"/>
    <property type="match status" value="1"/>
</dbReference>
<organism evidence="8 9">
    <name type="scientific">Paractinoplanes brasiliensis</name>
    <dbReference type="NCBI Taxonomy" id="52695"/>
    <lineage>
        <taxon>Bacteria</taxon>
        <taxon>Bacillati</taxon>
        <taxon>Actinomycetota</taxon>
        <taxon>Actinomycetes</taxon>
        <taxon>Micromonosporales</taxon>
        <taxon>Micromonosporaceae</taxon>
        <taxon>Paractinoplanes</taxon>
    </lineage>
</organism>
<dbReference type="SUPFAM" id="SSF46894">
    <property type="entry name" value="C-terminal effector domain of the bipartite response regulators"/>
    <property type="match status" value="1"/>
</dbReference>
<dbReference type="SUPFAM" id="SSF48452">
    <property type="entry name" value="TPR-like"/>
    <property type="match status" value="3"/>
</dbReference>
<dbReference type="GO" id="GO:0006355">
    <property type="term" value="P:regulation of DNA-templated transcription"/>
    <property type="evidence" value="ECO:0007669"/>
    <property type="project" value="InterPro"/>
</dbReference>
<evidence type="ECO:0000256" key="4">
    <source>
        <dbReference type="ARBA" id="ARBA00023163"/>
    </source>
</evidence>
<evidence type="ECO:0000313" key="8">
    <source>
        <dbReference type="EMBL" id="TDO37009.1"/>
    </source>
</evidence>
<evidence type="ECO:0000256" key="5">
    <source>
        <dbReference type="PROSITE-ProRule" id="PRU01091"/>
    </source>
</evidence>
<dbReference type="CDD" id="cd15831">
    <property type="entry name" value="BTAD"/>
    <property type="match status" value="1"/>
</dbReference>
<protein>
    <submittedName>
        <fullName evidence="8">DNA-binding SARP family transcriptional activator</fullName>
    </submittedName>
</protein>
<dbReference type="SMART" id="SM00028">
    <property type="entry name" value="TPR"/>
    <property type="match status" value="6"/>
</dbReference>
<comment type="caution">
    <text evidence="8">The sequence shown here is derived from an EMBL/GenBank/DDBJ whole genome shotgun (WGS) entry which is preliminary data.</text>
</comment>
<dbReference type="PANTHER" id="PTHR35807:SF1">
    <property type="entry name" value="TRANSCRIPTIONAL REGULATOR REDD"/>
    <property type="match status" value="1"/>
</dbReference>
<dbReference type="Pfam" id="PF00931">
    <property type="entry name" value="NB-ARC"/>
    <property type="match status" value="1"/>
</dbReference>
<dbReference type="InterPro" id="IPR051677">
    <property type="entry name" value="AfsR-DnrI-RedD_regulator"/>
</dbReference>
<dbReference type="InterPro" id="IPR001867">
    <property type="entry name" value="OmpR/PhoB-type_DNA-bd"/>
</dbReference>
<dbReference type="InterPro" id="IPR036388">
    <property type="entry name" value="WH-like_DNA-bd_sf"/>
</dbReference>
<reference evidence="8 9" key="1">
    <citation type="submission" date="2019-03" db="EMBL/GenBank/DDBJ databases">
        <title>Sequencing the genomes of 1000 actinobacteria strains.</title>
        <authorList>
            <person name="Klenk H.-P."/>
        </authorList>
    </citation>
    <scope>NUCLEOTIDE SEQUENCE [LARGE SCALE GENOMIC DNA]</scope>
    <source>
        <strain evidence="8 9">DSM 43805</strain>
    </source>
</reference>
<sequence length="968" mass="104299">MEVDVLGAVRVRVDGVDQPTGPPQQQALLAALALRRGRVVPARELAQDVWGAEAPPSASAIVRNYVHHLRRMLGTDAVLPVKTGTSHRGYRIGPAVLDLDRFEACVENSRTAEECGDLDEAAALLQAALALWRGTPLAGVPGPEAERRRTALTERHLITVTHRIELDVRRGRHRDVQPELQALVEAHPLDESLRALHMTVLYRCGRQADAIDAFQRYRGLVDEELGIDPGPALRALYAQIVQADPSLLPPRRGPERSRPIQLPAAVAGFIGRADVLARADALLADPGLLVLILAGMGGVGKTTTALQWAHHITDRYPDGQLYADLRGHRPGARTSADVLGEFLQALGVRAADLPGPAAAREALFRTLMADRRMILLLDNAADTDQVSGLLPGNPHCVVIVTSRSTLSALQVGTGARLLLLEPPEHEEALDMFAARVGDHRVRAERAASREIVDRSGRLPLAMALVAARAATRPAVPLAALAAELREADATLDGFRAAESAADVPTVLSWSYRALDAPAAAAFRLLSLHPGPDLTVPAAAAMIGLPITRAKAVLTELTAAALLSEHRPGRYATHDLVRALGRHLADEHESRETQDDAVRRLLDHYLHMSYAAAKRMFPATTRIIPDPAPYGVPLPGTGPSAWFDDEHLVLLAVLEPADRRGFERHAWQLACLVRDYLNRHGLWHHLQASQSIAMAAAVRLGDSLAEAHCHGGLALVETNMGRYPAAYEHLERALALFAAAGDHLAVATTHHRMAWTLAQQERHAEALVQAQAALALLPADPERRATVLNTISWLSAKMGRFADAVEHAHQALALADDMGPFGLADVWDTLGFAQSLADDHGGAEASYRRAIEIYRRHGAEFRAGDSWRSLGDARRAARDPAGADQAYREAIAIATTSDDPRAAGLLETCLRRLPLLDAVPPPDTEGLADAQMRTAYRPRPGEPAHGLAVNGDDPKSFPGRVALEGAPGL</sequence>
<dbReference type="InterPro" id="IPR016032">
    <property type="entry name" value="Sig_transdc_resp-reg_C-effctor"/>
</dbReference>
<dbReference type="Pfam" id="PF00486">
    <property type="entry name" value="Trans_reg_C"/>
    <property type="match status" value="1"/>
</dbReference>
<dbReference type="Proteomes" id="UP000294901">
    <property type="component" value="Unassembled WGS sequence"/>
</dbReference>
<dbReference type="PROSITE" id="PS51755">
    <property type="entry name" value="OMPR_PHOB"/>
    <property type="match status" value="1"/>
</dbReference>
<dbReference type="InterPro" id="IPR027417">
    <property type="entry name" value="P-loop_NTPase"/>
</dbReference>
<evidence type="ECO:0000256" key="1">
    <source>
        <dbReference type="ARBA" id="ARBA00005820"/>
    </source>
</evidence>
<feature type="domain" description="OmpR/PhoB-type" evidence="7">
    <location>
        <begin position="1"/>
        <end position="94"/>
    </location>
</feature>
<dbReference type="RefSeq" id="WP_133871687.1">
    <property type="nucleotide sequence ID" value="NZ_BOMD01000072.1"/>
</dbReference>
<dbReference type="SMART" id="SM00862">
    <property type="entry name" value="Trans_reg_C"/>
    <property type="match status" value="1"/>
</dbReference>
<evidence type="ECO:0000256" key="2">
    <source>
        <dbReference type="ARBA" id="ARBA00023015"/>
    </source>
</evidence>
<dbReference type="GO" id="GO:0043531">
    <property type="term" value="F:ADP binding"/>
    <property type="evidence" value="ECO:0007669"/>
    <property type="project" value="InterPro"/>
</dbReference>
<keyword evidence="9" id="KW-1185">Reference proteome</keyword>
<dbReference type="InterPro" id="IPR011990">
    <property type="entry name" value="TPR-like_helical_dom_sf"/>
</dbReference>
<feature type="DNA-binding region" description="OmpR/PhoB-type" evidence="5">
    <location>
        <begin position="1"/>
        <end position="94"/>
    </location>
</feature>
<dbReference type="AlphaFoldDB" id="A0A4R6JLJ8"/>
<dbReference type="Gene3D" id="1.25.40.10">
    <property type="entry name" value="Tetratricopeptide repeat domain"/>
    <property type="match status" value="3"/>
</dbReference>
<evidence type="ECO:0000259" key="7">
    <source>
        <dbReference type="PROSITE" id="PS51755"/>
    </source>
</evidence>
<proteinExistence type="inferred from homology"/>
<dbReference type="GO" id="GO:0000160">
    <property type="term" value="P:phosphorelay signal transduction system"/>
    <property type="evidence" value="ECO:0007669"/>
    <property type="project" value="InterPro"/>
</dbReference>
<gene>
    <name evidence="8" type="ORF">C8E87_0601</name>
</gene>
<accession>A0A4R6JLJ8</accession>
<keyword evidence="4" id="KW-0804">Transcription</keyword>
<dbReference type="PANTHER" id="PTHR35807">
    <property type="entry name" value="TRANSCRIPTIONAL REGULATOR REDD-RELATED"/>
    <property type="match status" value="1"/>
</dbReference>
<dbReference type="InterPro" id="IPR019734">
    <property type="entry name" value="TPR_rpt"/>
</dbReference>
<evidence type="ECO:0000256" key="3">
    <source>
        <dbReference type="ARBA" id="ARBA00023125"/>
    </source>
</evidence>
<dbReference type="OrthoDB" id="7628974at2"/>
<feature type="region of interest" description="Disordered" evidence="6">
    <location>
        <begin position="935"/>
        <end position="968"/>
    </location>
</feature>
<dbReference type="InterPro" id="IPR005158">
    <property type="entry name" value="BTAD"/>
</dbReference>
<evidence type="ECO:0000256" key="6">
    <source>
        <dbReference type="SAM" id="MobiDB-lite"/>
    </source>
</evidence>
<keyword evidence="2" id="KW-0805">Transcription regulation</keyword>
<comment type="similarity">
    <text evidence="1">Belongs to the AfsR/DnrI/RedD regulatory family.</text>
</comment>
<dbReference type="PRINTS" id="PR00364">
    <property type="entry name" value="DISEASERSIST"/>
</dbReference>
<dbReference type="GO" id="GO:0003677">
    <property type="term" value="F:DNA binding"/>
    <property type="evidence" value="ECO:0007669"/>
    <property type="project" value="UniProtKB-UniRule"/>
</dbReference>
<dbReference type="EMBL" id="SNWR01000001">
    <property type="protein sequence ID" value="TDO37009.1"/>
    <property type="molecule type" value="Genomic_DNA"/>
</dbReference>
<dbReference type="InterPro" id="IPR002182">
    <property type="entry name" value="NB-ARC"/>
</dbReference>
<dbReference type="SUPFAM" id="SSF52540">
    <property type="entry name" value="P-loop containing nucleoside triphosphate hydrolases"/>
    <property type="match status" value="1"/>
</dbReference>
<dbReference type="Gene3D" id="1.10.10.10">
    <property type="entry name" value="Winged helix-like DNA-binding domain superfamily/Winged helix DNA-binding domain"/>
    <property type="match status" value="1"/>
</dbReference>